<dbReference type="InterPro" id="IPR006439">
    <property type="entry name" value="HAD-SF_hydro_IA"/>
</dbReference>
<reference evidence="1 2" key="1">
    <citation type="submission" date="2009-01" db="EMBL/GenBank/DDBJ databases">
        <authorList>
            <person name="Fulton L."/>
            <person name="Clifton S."/>
            <person name="Fulton B."/>
            <person name="Xu J."/>
            <person name="Minx P."/>
            <person name="Pepin K.H."/>
            <person name="Johnson M."/>
            <person name="Bhonagiri V."/>
            <person name="Nash W.E."/>
            <person name="Mardis E.R."/>
            <person name="Wilson R.K."/>
        </authorList>
    </citation>
    <scope>NUCLEOTIDE SEQUENCE [LARGE SCALE GENOMIC DNA]</scope>
    <source>
        <strain evidence="1 2">DSM 5476</strain>
    </source>
</reference>
<sequence>MDTIIFDIDGTLTDTEYASTETLHKVLLEETGRDYNREELRAYFGIPAVETIERIGVPDVARVVKRWSDAFCELCEQEVRLFEGIAPLLEELRRREVKLGLVSSKTREQYARTFQRLGFDDAFVQIICADLTEKHKPYPEPIEKFFELTGLPKQGAVYIGDTVHDCACAHGAGIAFGLAGWGCLHPEGIDAEYKFEHPHEVLSLLSHEPAKPAV</sequence>
<dbReference type="SUPFAM" id="SSF56784">
    <property type="entry name" value="HAD-like"/>
    <property type="match status" value="1"/>
</dbReference>
<dbReference type="GO" id="GO:0008967">
    <property type="term" value="F:phosphoglycolate phosphatase activity"/>
    <property type="evidence" value="ECO:0007669"/>
    <property type="project" value="TreeGrafter"/>
</dbReference>
<gene>
    <name evidence="1" type="ORF">CLOSTMETH_01538</name>
</gene>
<dbReference type="Gene3D" id="3.40.50.1000">
    <property type="entry name" value="HAD superfamily/HAD-like"/>
    <property type="match status" value="1"/>
</dbReference>
<dbReference type="STRING" id="537013.CLOSTMETH_01538"/>
<dbReference type="Gene3D" id="1.10.150.240">
    <property type="entry name" value="Putative phosphatase, domain 2"/>
    <property type="match status" value="1"/>
</dbReference>
<dbReference type="InterPro" id="IPR050155">
    <property type="entry name" value="HAD-like_hydrolase_sf"/>
</dbReference>
<protein>
    <submittedName>
        <fullName evidence="1">HAD hydrolase, family IA, variant 1</fullName>
    </submittedName>
</protein>
<dbReference type="PANTHER" id="PTHR43434:SF26">
    <property type="entry name" value="PYROPHOSPHATASE PPAX"/>
    <property type="match status" value="1"/>
</dbReference>
<dbReference type="GO" id="GO:0006281">
    <property type="term" value="P:DNA repair"/>
    <property type="evidence" value="ECO:0007669"/>
    <property type="project" value="TreeGrafter"/>
</dbReference>
<dbReference type="Proteomes" id="UP000003340">
    <property type="component" value="Unassembled WGS sequence"/>
</dbReference>
<dbReference type="SFLD" id="SFLDG01129">
    <property type="entry name" value="C1.5:_HAD__Beta-PGM__Phosphata"/>
    <property type="match status" value="1"/>
</dbReference>
<dbReference type="AlphaFoldDB" id="C0ECG9"/>
<dbReference type="InterPro" id="IPR036412">
    <property type="entry name" value="HAD-like_sf"/>
</dbReference>
<dbReference type="GO" id="GO:0005829">
    <property type="term" value="C:cytosol"/>
    <property type="evidence" value="ECO:0007669"/>
    <property type="project" value="TreeGrafter"/>
</dbReference>
<dbReference type="NCBIfam" id="TIGR01549">
    <property type="entry name" value="HAD-SF-IA-v1"/>
    <property type="match status" value="1"/>
</dbReference>
<dbReference type="SFLD" id="SFLDG01135">
    <property type="entry name" value="C1.5.6:_HAD__Beta-PGM__Phospha"/>
    <property type="match status" value="1"/>
</dbReference>
<evidence type="ECO:0000313" key="2">
    <source>
        <dbReference type="Proteomes" id="UP000003340"/>
    </source>
</evidence>
<dbReference type="PANTHER" id="PTHR43434">
    <property type="entry name" value="PHOSPHOGLYCOLATE PHOSPHATASE"/>
    <property type="match status" value="1"/>
</dbReference>
<dbReference type="EMBL" id="ACEC01000052">
    <property type="protein sequence ID" value="EEG30784.1"/>
    <property type="molecule type" value="Genomic_DNA"/>
</dbReference>
<keyword evidence="2" id="KW-1185">Reference proteome</keyword>
<accession>C0ECG9</accession>
<evidence type="ECO:0000313" key="1">
    <source>
        <dbReference type="EMBL" id="EEG30784.1"/>
    </source>
</evidence>
<organism evidence="1 2">
    <name type="scientific">[Clostridium] methylpentosum DSM 5476</name>
    <dbReference type="NCBI Taxonomy" id="537013"/>
    <lineage>
        <taxon>Bacteria</taxon>
        <taxon>Bacillati</taxon>
        <taxon>Bacillota</taxon>
        <taxon>Clostridia</taxon>
        <taxon>Eubacteriales</taxon>
        <taxon>Oscillospiraceae</taxon>
        <taxon>Oscillospiraceae incertae sedis</taxon>
    </lineage>
</organism>
<dbReference type="Pfam" id="PF13419">
    <property type="entry name" value="HAD_2"/>
    <property type="match status" value="1"/>
</dbReference>
<dbReference type="SFLD" id="SFLDS00003">
    <property type="entry name" value="Haloacid_Dehalogenase"/>
    <property type="match status" value="1"/>
</dbReference>
<dbReference type="InterPro" id="IPR041492">
    <property type="entry name" value="HAD_2"/>
</dbReference>
<comment type="caution">
    <text evidence="1">The sequence shown here is derived from an EMBL/GenBank/DDBJ whole genome shotgun (WGS) entry which is preliminary data.</text>
</comment>
<dbReference type="InterPro" id="IPR023198">
    <property type="entry name" value="PGP-like_dom2"/>
</dbReference>
<proteinExistence type="predicted"/>
<reference evidence="1 2" key="2">
    <citation type="submission" date="2009-02" db="EMBL/GenBank/DDBJ databases">
        <title>Draft genome sequence of Clostridium methylpentosum (DSM 5476).</title>
        <authorList>
            <person name="Sudarsanam P."/>
            <person name="Ley R."/>
            <person name="Guruge J."/>
            <person name="Turnbaugh P.J."/>
            <person name="Mahowald M."/>
            <person name="Liep D."/>
            <person name="Gordon J."/>
        </authorList>
    </citation>
    <scope>NUCLEOTIDE SEQUENCE [LARGE SCALE GENOMIC DNA]</scope>
    <source>
        <strain evidence="1 2">DSM 5476</strain>
    </source>
</reference>
<dbReference type="eggNOG" id="COG0546">
    <property type="taxonomic scope" value="Bacteria"/>
</dbReference>
<dbReference type="InterPro" id="IPR023214">
    <property type="entry name" value="HAD_sf"/>
</dbReference>
<keyword evidence="1" id="KW-0378">Hydrolase</keyword>
<dbReference type="HOGENOM" id="CLU_045011_19_3_9"/>
<name>C0ECG9_9FIRM</name>